<feature type="binding site" evidence="3">
    <location>
        <position position="53"/>
    </location>
    <ligand>
        <name>ATP</name>
        <dbReference type="ChEBI" id="CHEBI:30616"/>
    </ligand>
</feature>
<sequence length="519" mass="57817">MSGKEKGKPHIGPWQLGRILGEGVSSQVRLANHAVTGQMAAIKIMSKKSAAIKQREQIATLGQTAWVSSSTGARQIPGGIEREAVIMKVIAHPNIVSLYDVWENHDELYLVLEYMQGGELFDYVSNNGPLPEEEAVRLFRQIIAGLGHCHQLNIYHRDLKLENILLDACRNVKLADFGLAAPQPTGHRFNTLCGSPNYVPPELIHERKYRGDKADIWSCGVILYALLTGYLPFDGGDTLSTLLLVKKGDYTIPPQLSDESADLIQRILQKRPEDRISMHHMWSHPLLKKYEKLHPAMSSYYLGPPPPLSQDCGPPISEQQAIDVDLLRNLQILWSDMESELTYCALDGSRQCWLRLLSYSITRALTNYTYANQLNLRPNHERLFYCALMKFRDEHSRQSPAQPTVACGVRATIKSCIEVATVCDPNIIWKDEIEKVSHELRQTCEDAFNKGPLSTGYTTTTYTDIGAPATLVSVVTPTAKASSSWVGRLGRRTGALAMRIGGILNQKRVETGDSGGRQD</sequence>
<dbReference type="GO" id="GO:0016301">
    <property type="term" value="F:kinase activity"/>
    <property type="evidence" value="ECO:0007669"/>
    <property type="project" value="UniProtKB-KW"/>
</dbReference>
<organism evidence="5 6">
    <name type="scientific">Aspergillus lentulus</name>
    <dbReference type="NCBI Taxonomy" id="293939"/>
    <lineage>
        <taxon>Eukaryota</taxon>
        <taxon>Fungi</taxon>
        <taxon>Dikarya</taxon>
        <taxon>Ascomycota</taxon>
        <taxon>Pezizomycotina</taxon>
        <taxon>Eurotiomycetes</taxon>
        <taxon>Eurotiomycetidae</taxon>
        <taxon>Eurotiales</taxon>
        <taxon>Aspergillaceae</taxon>
        <taxon>Aspergillus</taxon>
        <taxon>Aspergillus subgen. Fumigati</taxon>
    </lineage>
</organism>
<evidence type="ECO:0000256" key="3">
    <source>
        <dbReference type="PROSITE-ProRule" id="PRU10141"/>
    </source>
</evidence>
<evidence type="ECO:0000256" key="1">
    <source>
        <dbReference type="ARBA" id="ARBA00022741"/>
    </source>
</evidence>
<accession>A0ABQ1A436</accession>
<reference evidence="5 6" key="1">
    <citation type="submission" date="2020-01" db="EMBL/GenBank/DDBJ databases">
        <title>Draft genome sequence of Aspergillus lentulus IFM 60648.</title>
        <authorList>
            <person name="Takahashi H."/>
            <person name="Yaguchi T."/>
        </authorList>
    </citation>
    <scope>NUCLEOTIDE SEQUENCE [LARGE SCALE GENOMIC DNA]</scope>
    <source>
        <strain evidence="5 6">IFM 60648</strain>
    </source>
</reference>
<dbReference type="PROSITE" id="PS00107">
    <property type="entry name" value="PROTEIN_KINASE_ATP"/>
    <property type="match status" value="1"/>
</dbReference>
<dbReference type="EMBL" id="BLKI01000017">
    <property type="protein sequence ID" value="GFF73073.1"/>
    <property type="molecule type" value="Genomic_DNA"/>
</dbReference>
<name>A0ABQ1A436_ASPLE</name>
<dbReference type="PROSITE" id="PS50011">
    <property type="entry name" value="PROTEIN_KINASE_DOM"/>
    <property type="match status" value="1"/>
</dbReference>
<evidence type="ECO:0000313" key="6">
    <source>
        <dbReference type="Proteomes" id="UP000465220"/>
    </source>
</evidence>
<keyword evidence="5" id="KW-0418">Kinase</keyword>
<keyword evidence="1 3" id="KW-0547">Nucleotide-binding</keyword>
<dbReference type="Proteomes" id="UP000465220">
    <property type="component" value="Unassembled WGS sequence"/>
</dbReference>
<dbReference type="Gene3D" id="1.10.510.10">
    <property type="entry name" value="Transferase(Phosphotransferase) domain 1"/>
    <property type="match status" value="1"/>
</dbReference>
<gene>
    <name evidence="5" type="ORF">IFM60648_03845</name>
</gene>
<evidence type="ECO:0000313" key="5">
    <source>
        <dbReference type="EMBL" id="GFF73073.1"/>
    </source>
</evidence>
<dbReference type="SUPFAM" id="SSF56112">
    <property type="entry name" value="Protein kinase-like (PK-like)"/>
    <property type="match status" value="1"/>
</dbReference>
<keyword evidence="5" id="KW-0808">Transferase</keyword>
<keyword evidence="6" id="KW-1185">Reference proteome</keyword>
<dbReference type="PANTHER" id="PTHR24346:SF110">
    <property type="entry name" value="NON-SPECIFIC SERINE_THREONINE PROTEIN KINASE"/>
    <property type="match status" value="1"/>
</dbReference>
<dbReference type="PANTHER" id="PTHR24346">
    <property type="entry name" value="MAP/MICROTUBULE AFFINITY-REGULATING KINASE"/>
    <property type="match status" value="1"/>
</dbReference>
<dbReference type="InterPro" id="IPR017441">
    <property type="entry name" value="Protein_kinase_ATP_BS"/>
</dbReference>
<dbReference type="InterPro" id="IPR011009">
    <property type="entry name" value="Kinase-like_dom_sf"/>
</dbReference>
<comment type="caution">
    <text evidence="5">The sequence shown here is derived from an EMBL/GenBank/DDBJ whole genome shotgun (WGS) entry which is preliminary data.</text>
</comment>
<proteinExistence type="predicted"/>
<feature type="domain" description="Protein kinase" evidence="4">
    <location>
        <begin position="14"/>
        <end position="287"/>
    </location>
</feature>
<dbReference type="SMART" id="SM00220">
    <property type="entry name" value="S_TKc"/>
    <property type="match status" value="1"/>
</dbReference>
<protein>
    <submittedName>
        <fullName evidence="5">Serine/threonine-protein kinase GIN4</fullName>
    </submittedName>
</protein>
<evidence type="ECO:0000259" key="4">
    <source>
        <dbReference type="PROSITE" id="PS50011"/>
    </source>
</evidence>
<dbReference type="Pfam" id="PF00069">
    <property type="entry name" value="Pkinase"/>
    <property type="match status" value="1"/>
</dbReference>
<evidence type="ECO:0000256" key="2">
    <source>
        <dbReference type="ARBA" id="ARBA00022840"/>
    </source>
</evidence>
<keyword evidence="2 3" id="KW-0067">ATP-binding</keyword>
<dbReference type="InterPro" id="IPR008271">
    <property type="entry name" value="Ser/Thr_kinase_AS"/>
</dbReference>
<dbReference type="InterPro" id="IPR000719">
    <property type="entry name" value="Prot_kinase_dom"/>
</dbReference>
<dbReference type="PROSITE" id="PS00108">
    <property type="entry name" value="PROTEIN_KINASE_ST"/>
    <property type="match status" value="1"/>
</dbReference>